<dbReference type="Pfam" id="PF01370">
    <property type="entry name" value="Epimerase"/>
    <property type="match status" value="1"/>
</dbReference>
<protein>
    <recommendedName>
        <fullName evidence="3">NAD-dependent epimerase/dehydratase domain-containing protein</fullName>
    </recommendedName>
</protein>
<dbReference type="PANTHER" id="PTHR43103:SF3">
    <property type="entry name" value="ADP-L-GLYCERO-D-MANNO-HEPTOSE-6-EPIMERASE"/>
    <property type="match status" value="1"/>
</dbReference>
<organism evidence="4">
    <name type="scientific">marine metagenome</name>
    <dbReference type="NCBI Taxonomy" id="408172"/>
    <lineage>
        <taxon>unclassified sequences</taxon>
        <taxon>metagenomes</taxon>
        <taxon>ecological metagenomes</taxon>
    </lineage>
</organism>
<dbReference type="PANTHER" id="PTHR43103">
    <property type="entry name" value="NUCLEOSIDE-DIPHOSPHATE-SUGAR EPIMERASE"/>
    <property type="match status" value="1"/>
</dbReference>
<dbReference type="InterPro" id="IPR036291">
    <property type="entry name" value="NAD(P)-bd_dom_sf"/>
</dbReference>
<proteinExistence type="predicted"/>
<dbReference type="CDD" id="cd08946">
    <property type="entry name" value="SDR_e"/>
    <property type="match status" value="1"/>
</dbReference>
<keyword evidence="1" id="KW-0521">NADP</keyword>
<dbReference type="SUPFAM" id="SSF51735">
    <property type="entry name" value="NAD(P)-binding Rossmann-fold domains"/>
    <property type="match status" value="1"/>
</dbReference>
<feature type="non-terminal residue" evidence="4">
    <location>
        <position position="1"/>
    </location>
</feature>
<dbReference type="InterPro" id="IPR001509">
    <property type="entry name" value="Epimerase_deHydtase"/>
</dbReference>
<evidence type="ECO:0000259" key="3">
    <source>
        <dbReference type="Pfam" id="PF01370"/>
    </source>
</evidence>
<dbReference type="AlphaFoldDB" id="A0A382NXD6"/>
<evidence type="ECO:0000313" key="4">
    <source>
        <dbReference type="EMBL" id="SVC65117.1"/>
    </source>
</evidence>
<keyword evidence="2" id="KW-0119">Carbohydrate metabolism</keyword>
<feature type="domain" description="NAD-dependent epimerase/dehydratase" evidence="3">
    <location>
        <begin position="3"/>
        <end position="214"/>
    </location>
</feature>
<dbReference type="Gene3D" id="3.40.50.720">
    <property type="entry name" value="NAD(P)-binding Rossmann-like Domain"/>
    <property type="match status" value="1"/>
</dbReference>
<feature type="non-terminal residue" evidence="4">
    <location>
        <position position="272"/>
    </location>
</feature>
<gene>
    <name evidence="4" type="ORF">METZ01_LOCUS317971</name>
</gene>
<reference evidence="4" key="1">
    <citation type="submission" date="2018-05" db="EMBL/GenBank/DDBJ databases">
        <authorList>
            <person name="Lanie J.A."/>
            <person name="Ng W.-L."/>
            <person name="Kazmierczak K.M."/>
            <person name="Andrzejewski T.M."/>
            <person name="Davidsen T.M."/>
            <person name="Wayne K.J."/>
            <person name="Tettelin H."/>
            <person name="Glass J.I."/>
            <person name="Rusch D."/>
            <person name="Podicherti R."/>
            <person name="Tsui H.-C.T."/>
            <person name="Winkler M.E."/>
        </authorList>
    </citation>
    <scope>NUCLEOTIDE SEQUENCE</scope>
</reference>
<evidence type="ECO:0000256" key="1">
    <source>
        <dbReference type="ARBA" id="ARBA00022857"/>
    </source>
</evidence>
<evidence type="ECO:0000256" key="2">
    <source>
        <dbReference type="ARBA" id="ARBA00023277"/>
    </source>
</evidence>
<sequence>MKIVVVGHTGFMGKTIYSALYDIYGDSVVGISTNDIDLTKNGSDLELASYMSPGCIVVMLAGVKKQLGDNLSSYCSNIDIATNFAKSLPIATPSRVIYMSSASVYGEDIARSVPIDENSCPAPRTYYGVAKYTTELLIEKTCTDIATEYVHLRPPLVYGVHDQTRGYGPTGFLFKLSKNEKIDLWGDGTELREFIYVEDVGKIVCRIVENTYSGVVNLVSGISYSYTDILDSLEYFTGRSITIQSTNRTKEKVDHRYNNSLLSRVVGEYKFS</sequence>
<accession>A0A382NXD6</accession>
<name>A0A382NXD6_9ZZZZ</name>
<dbReference type="EMBL" id="UINC01103039">
    <property type="protein sequence ID" value="SVC65117.1"/>
    <property type="molecule type" value="Genomic_DNA"/>
</dbReference>